<evidence type="ECO:0008006" key="4">
    <source>
        <dbReference type="Google" id="ProtNLM"/>
    </source>
</evidence>
<feature type="transmembrane region" description="Helical" evidence="1">
    <location>
        <begin position="56"/>
        <end position="78"/>
    </location>
</feature>
<evidence type="ECO:0000313" key="3">
    <source>
        <dbReference type="Proteomes" id="UP000291236"/>
    </source>
</evidence>
<keyword evidence="1" id="KW-0812">Transmembrane</keyword>
<dbReference type="EMBL" id="AP019370">
    <property type="protein sequence ID" value="BBH54713.1"/>
    <property type="molecule type" value="Genomic_DNA"/>
</dbReference>
<dbReference type="GeneID" id="39493298"/>
<dbReference type="KEGG" id="sbf:JCM31447_31870"/>
<gene>
    <name evidence="2" type="ORF">JCM31447_31870</name>
</gene>
<proteinExistence type="predicted"/>
<feature type="transmembrane region" description="Helical" evidence="1">
    <location>
        <begin position="18"/>
        <end position="36"/>
    </location>
</feature>
<reference evidence="2 3" key="1">
    <citation type="submission" date="2018-12" db="EMBL/GenBank/DDBJ databases">
        <title>Rubrispira sanarue gen. nov., sp., nov., a member of the order Silvanigrellales, isolated from a brackish lake in Hamamatsu Japan.</title>
        <authorList>
            <person name="Maejima Y."/>
            <person name="Iino T."/>
            <person name="Muraguchi Y."/>
            <person name="Fukuda K."/>
            <person name="Nojiri H."/>
            <person name="Ohkuma M."/>
            <person name="Moriuchi R."/>
            <person name="Dohra H."/>
            <person name="Kimbara K."/>
            <person name="Shintani M."/>
        </authorList>
    </citation>
    <scope>NUCLEOTIDE SEQUENCE [LARGE SCALE GENOMIC DNA]</scope>
    <source>
        <strain evidence="2 3">RF1110005</strain>
        <plasmid evidence="2 3">68K</plasmid>
    </source>
</reference>
<keyword evidence="1" id="KW-1133">Transmembrane helix</keyword>
<name>A0A4P2VMS3_FLUSA</name>
<evidence type="ECO:0000256" key="1">
    <source>
        <dbReference type="SAM" id="Phobius"/>
    </source>
</evidence>
<geneLocation type="plasmid" evidence="2 3">
    <name>68K</name>
</geneLocation>
<keyword evidence="1" id="KW-0472">Membrane</keyword>
<sequence length="127" mass="14117">MISDKCNKLKLNLLDSKILFIISLIINLFCPSFAFANKGSEWVTATVQLTEAIKSMSPQVFTLGLVFLLASGGIWLWFPKARHATAWVWGTLGLIIVVYFIGSYYGEPLKNTFSSVLDPIKWISPSG</sequence>
<accession>A0A4P2VMS3</accession>
<organism evidence="2 3">
    <name type="scientific">Fluviispira sanaruensis</name>
    <dbReference type="NCBI Taxonomy" id="2493639"/>
    <lineage>
        <taxon>Bacteria</taxon>
        <taxon>Pseudomonadati</taxon>
        <taxon>Bdellovibrionota</taxon>
        <taxon>Oligoflexia</taxon>
        <taxon>Silvanigrellales</taxon>
        <taxon>Silvanigrellaceae</taxon>
        <taxon>Fluviispira</taxon>
    </lineage>
</organism>
<protein>
    <recommendedName>
        <fullName evidence="4">TrbC/VirB2 family protein</fullName>
    </recommendedName>
</protein>
<keyword evidence="3" id="KW-1185">Reference proteome</keyword>
<keyword evidence="2" id="KW-0614">Plasmid</keyword>
<feature type="transmembrane region" description="Helical" evidence="1">
    <location>
        <begin position="85"/>
        <end position="105"/>
    </location>
</feature>
<evidence type="ECO:0000313" key="2">
    <source>
        <dbReference type="EMBL" id="BBH54713.1"/>
    </source>
</evidence>
<dbReference type="AlphaFoldDB" id="A0A4P2VMS3"/>
<dbReference type="Proteomes" id="UP000291236">
    <property type="component" value="Plasmid 68K"/>
</dbReference>
<dbReference type="RefSeq" id="WP_130613248.1">
    <property type="nucleotide sequence ID" value="NZ_AP019370.1"/>
</dbReference>